<sequence length="441" mass="49432">MDQNKQSPDALTNALHRSGSKRSLAIAENGSPMPVQSNDNKENNNPSFHGTQSPNPKRIRRFPGLSKSETVNQEGTSSDEDNLTDATDIESTTDDEDLIAEEGSVVTEQLDPKVEGTAEADDGSDGDSSDGEPHEDDQDSEQTDEFGGAITLPPDPSLLVEEDDWNISQYPLSLNLSTFPTLPDVIIDESSDEWPYVDLWFIDCPTFEQVRSGYISRQSLHSHPSARIEFENWIRDTNPTQADVCQRSNLHFGAINAEWQRDFNVSYAQNYLPLERQHVVLELRRDHLGRSNVAILSRLRPTSTGFRRVFGFMNQEDDDNFYSLSAILTLSGTSHVIYGYIVPGDCNTTHEQIVYPTSHIERGGRTDLSIEEGKALGFRIVPTRIKYKVHWGTICPVDMAVDRVYGSDQDDNDDNEENIGKKDEEENDIEGTGYTEANDHE</sequence>
<feature type="compositionally biased region" description="Acidic residues" evidence="1">
    <location>
        <begin position="77"/>
        <end position="100"/>
    </location>
</feature>
<proteinExistence type="predicted"/>
<accession>A0A3N4I3L1</accession>
<dbReference type="EMBL" id="ML119708">
    <property type="protein sequence ID" value="RPA78690.1"/>
    <property type="molecule type" value="Genomic_DNA"/>
</dbReference>
<feature type="compositionally biased region" description="Polar residues" evidence="1">
    <location>
        <begin position="67"/>
        <end position="76"/>
    </location>
</feature>
<keyword evidence="3" id="KW-1185">Reference proteome</keyword>
<evidence type="ECO:0000313" key="3">
    <source>
        <dbReference type="Proteomes" id="UP000275078"/>
    </source>
</evidence>
<feature type="compositionally biased region" description="Polar residues" evidence="1">
    <location>
        <begin position="1"/>
        <end position="10"/>
    </location>
</feature>
<feature type="compositionally biased region" description="Polar residues" evidence="1">
    <location>
        <begin position="34"/>
        <end position="55"/>
    </location>
</feature>
<organism evidence="2 3">
    <name type="scientific">Ascobolus immersus RN42</name>
    <dbReference type="NCBI Taxonomy" id="1160509"/>
    <lineage>
        <taxon>Eukaryota</taxon>
        <taxon>Fungi</taxon>
        <taxon>Dikarya</taxon>
        <taxon>Ascomycota</taxon>
        <taxon>Pezizomycotina</taxon>
        <taxon>Pezizomycetes</taxon>
        <taxon>Pezizales</taxon>
        <taxon>Ascobolaceae</taxon>
        <taxon>Ascobolus</taxon>
    </lineage>
</organism>
<evidence type="ECO:0000256" key="1">
    <source>
        <dbReference type="SAM" id="MobiDB-lite"/>
    </source>
</evidence>
<dbReference type="AlphaFoldDB" id="A0A3N4I3L1"/>
<feature type="compositionally biased region" description="Acidic residues" evidence="1">
    <location>
        <begin position="408"/>
        <end position="417"/>
    </location>
</feature>
<dbReference type="Proteomes" id="UP000275078">
    <property type="component" value="Unassembled WGS sequence"/>
</dbReference>
<name>A0A3N4I3L1_ASCIM</name>
<reference evidence="2 3" key="1">
    <citation type="journal article" date="2018" name="Nat. Ecol. Evol.">
        <title>Pezizomycetes genomes reveal the molecular basis of ectomycorrhizal truffle lifestyle.</title>
        <authorList>
            <person name="Murat C."/>
            <person name="Payen T."/>
            <person name="Noel B."/>
            <person name="Kuo A."/>
            <person name="Morin E."/>
            <person name="Chen J."/>
            <person name="Kohler A."/>
            <person name="Krizsan K."/>
            <person name="Balestrini R."/>
            <person name="Da Silva C."/>
            <person name="Montanini B."/>
            <person name="Hainaut M."/>
            <person name="Levati E."/>
            <person name="Barry K.W."/>
            <person name="Belfiori B."/>
            <person name="Cichocki N."/>
            <person name="Clum A."/>
            <person name="Dockter R.B."/>
            <person name="Fauchery L."/>
            <person name="Guy J."/>
            <person name="Iotti M."/>
            <person name="Le Tacon F."/>
            <person name="Lindquist E.A."/>
            <person name="Lipzen A."/>
            <person name="Malagnac F."/>
            <person name="Mello A."/>
            <person name="Molinier V."/>
            <person name="Miyauchi S."/>
            <person name="Poulain J."/>
            <person name="Riccioni C."/>
            <person name="Rubini A."/>
            <person name="Sitrit Y."/>
            <person name="Splivallo R."/>
            <person name="Traeger S."/>
            <person name="Wang M."/>
            <person name="Zifcakova L."/>
            <person name="Wipf D."/>
            <person name="Zambonelli A."/>
            <person name="Paolocci F."/>
            <person name="Nowrousian M."/>
            <person name="Ottonello S."/>
            <person name="Baldrian P."/>
            <person name="Spatafora J.W."/>
            <person name="Henrissat B."/>
            <person name="Nagy L.G."/>
            <person name="Aury J.M."/>
            <person name="Wincker P."/>
            <person name="Grigoriev I.V."/>
            <person name="Bonfante P."/>
            <person name="Martin F.M."/>
        </authorList>
    </citation>
    <scope>NUCLEOTIDE SEQUENCE [LARGE SCALE GENOMIC DNA]</scope>
    <source>
        <strain evidence="2 3">RN42</strain>
    </source>
</reference>
<evidence type="ECO:0000313" key="2">
    <source>
        <dbReference type="EMBL" id="RPA78690.1"/>
    </source>
</evidence>
<gene>
    <name evidence="2" type="ORF">BJ508DRAFT_329010</name>
</gene>
<protein>
    <submittedName>
        <fullName evidence="2">Uncharacterized protein</fullName>
    </submittedName>
</protein>
<feature type="region of interest" description="Disordered" evidence="1">
    <location>
        <begin position="1"/>
        <end position="156"/>
    </location>
</feature>
<feature type="compositionally biased region" description="Acidic residues" evidence="1">
    <location>
        <begin position="118"/>
        <end position="144"/>
    </location>
</feature>
<feature type="region of interest" description="Disordered" evidence="1">
    <location>
        <begin position="405"/>
        <end position="441"/>
    </location>
</feature>